<comment type="caution">
    <text evidence="2">The sequence shown here is derived from an EMBL/GenBank/DDBJ whole genome shotgun (WGS) entry which is preliminary data.</text>
</comment>
<gene>
    <name evidence="2" type="ORF">HJC23_008693</name>
</gene>
<feature type="region of interest" description="Disordered" evidence="1">
    <location>
        <begin position="212"/>
        <end position="238"/>
    </location>
</feature>
<dbReference type="AlphaFoldDB" id="A0ABD3QJ74"/>
<evidence type="ECO:0000256" key="1">
    <source>
        <dbReference type="SAM" id="MobiDB-lite"/>
    </source>
</evidence>
<evidence type="ECO:0000313" key="2">
    <source>
        <dbReference type="EMBL" id="KAL3799566.1"/>
    </source>
</evidence>
<keyword evidence="3" id="KW-1185">Reference proteome</keyword>
<reference evidence="2 3" key="1">
    <citation type="journal article" date="2020" name="G3 (Bethesda)">
        <title>Improved Reference Genome for Cyclotella cryptica CCMP332, a Model for Cell Wall Morphogenesis, Salinity Adaptation, and Lipid Production in Diatoms (Bacillariophyta).</title>
        <authorList>
            <person name="Roberts W.R."/>
            <person name="Downey K.M."/>
            <person name="Ruck E.C."/>
            <person name="Traller J.C."/>
            <person name="Alverson A.J."/>
        </authorList>
    </citation>
    <scope>NUCLEOTIDE SEQUENCE [LARGE SCALE GENOMIC DNA]</scope>
    <source>
        <strain evidence="2 3">CCMP332</strain>
    </source>
</reference>
<dbReference type="Proteomes" id="UP001516023">
    <property type="component" value="Unassembled WGS sequence"/>
</dbReference>
<sequence>MYDSYSKEGRPRHRIGRSMFNEVGCVLRETIIDLIPSTHFSGGNFVRSRLRGNHPRLHPMLSIARDNEHPPERRIQSSIRIGMSSSFVDECSSFLLSPDSITDGIVSQNEYASFLLSQCRFEGLCGDETSLEFEQLDLVLQLKFVSGVCPYFGSEERISCIDDLESMWLGGGEFGFRVSENRIDSVRKHVEDMCMDTYADVVEMRFTGTFGPTSNPSTIEINESSVGPSYQPSNAQSTISSLLPSTEVSAISNSTSPSPVPIADDSKATQIPVARAGLTEPPTPSRSLPTPLPSFTKETQATHAPASFATGGPSMSFVHECTHYLLSPDSVRDGIVSQIEFAEFLTYRCVEEGLCNNESNLTFQELDVSLQLEFILGACQDDSPSGKANCIDELHTDWRSGSHFGFDVNNAKIELLVEKLCSSAFDYAILMGLVTTSEPTSAKPTNAPTMMSQIMPPSLQPNETIRSPLSGSDLNDIDDDSADLTGKKSLRPKRALVGLSAACAVFLIAAGSVLAYRRSDLNLKQRIPDDYYSKDANHYGTSTHEQWARSPAFPFSHISSSCSSSSSSFRDYRFVPVFGPDGQSIVQFDPNTAGAVVIGSVTIGGSSSISTGPFVNDQKSPSKSYISIGQVSLSKQMVKSGTNSGDSSELSSLSSGRSAQIWPEQRRNKLFASSQKIPTTTYSINSTSKSTDKSDLSTSTVPLAHAKSANFKRRLVRFDNQVSFADWKAASFMISEYRSPDSVTDSAAAKRQKQFFFDVFTTPISEDSDASGDHASVHSLSTNPRLGVSDFSQLLIPSKKCDINVDEQWVNAVSPHLAPIINESAEKHVTPADEALIPWRKGGFSSSYQPSDSKKSGGSACSSQSTCIEQWESCHRTPSNKNVALFIRPVRCFRQSVKSIIKGWFKRKKYQTLNGRLHEDPSVISMQSYSSNIQLLPAPYTPLFGLPNLILGTWAAATIPVEPKHNVDAESKFGSDDINKPVELRVSLNSTTLGIAKRDIIESCSSDFESSTGWTSSSYKHSSSVSSCSANTSHRDIDSSLVACSTQTDKPTSAEDELSAHALNHMHTIETLSEEDSSDRVKTKEIKSDTKAENNINVNIVSDSSASGSFHTDDICTEMNAADSHRDDSNMNTVYHETINLNGINSTRNAPGDSSRHFVMILSRDIRAETSSTGDNISSTDNDDWSYQVSQSSSTPDSDDTDDSAFNAQSLSLSLGSGSDSASQAIEWAINREVSKQMSSILNDSIVSALIEE</sequence>
<feature type="region of interest" description="Disordered" evidence="1">
    <location>
        <begin position="276"/>
        <end position="296"/>
    </location>
</feature>
<dbReference type="EMBL" id="JABMIG020000038">
    <property type="protein sequence ID" value="KAL3799566.1"/>
    <property type="molecule type" value="Genomic_DNA"/>
</dbReference>
<accession>A0ABD3QJ74</accession>
<proteinExistence type="predicted"/>
<feature type="region of interest" description="Disordered" evidence="1">
    <location>
        <begin position="456"/>
        <end position="480"/>
    </location>
</feature>
<protein>
    <submittedName>
        <fullName evidence="2">Uncharacterized protein</fullName>
    </submittedName>
</protein>
<organism evidence="2 3">
    <name type="scientific">Cyclotella cryptica</name>
    <dbReference type="NCBI Taxonomy" id="29204"/>
    <lineage>
        <taxon>Eukaryota</taxon>
        <taxon>Sar</taxon>
        <taxon>Stramenopiles</taxon>
        <taxon>Ochrophyta</taxon>
        <taxon>Bacillariophyta</taxon>
        <taxon>Coscinodiscophyceae</taxon>
        <taxon>Thalassiosirophycidae</taxon>
        <taxon>Stephanodiscales</taxon>
        <taxon>Stephanodiscaceae</taxon>
        <taxon>Cyclotella</taxon>
    </lineage>
</organism>
<feature type="region of interest" description="Disordered" evidence="1">
    <location>
        <begin position="1170"/>
        <end position="1205"/>
    </location>
</feature>
<name>A0ABD3QJ74_9STRA</name>
<feature type="compositionally biased region" description="Polar residues" evidence="1">
    <location>
        <begin position="1170"/>
        <end position="1180"/>
    </location>
</feature>
<feature type="compositionally biased region" description="Low complexity" evidence="1">
    <location>
        <begin position="1185"/>
        <end position="1196"/>
    </location>
</feature>
<evidence type="ECO:0000313" key="3">
    <source>
        <dbReference type="Proteomes" id="UP001516023"/>
    </source>
</evidence>
<feature type="region of interest" description="Disordered" evidence="1">
    <location>
        <begin position="637"/>
        <end position="660"/>
    </location>
</feature>
<feature type="compositionally biased region" description="Low complexity" evidence="1">
    <location>
        <begin position="640"/>
        <end position="658"/>
    </location>
</feature>